<protein>
    <submittedName>
        <fullName evidence="1">Copper resistance protein NlpE</fullName>
    </submittedName>
</protein>
<evidence type="ECO:0000313" key="1">
    <source>
        <dbReference type="EMBL" id="AZQ65394.1"/>
    </source>
</evidence>
<name>A0A3Q9FVA0_9BACT</name>
<accession>A0A3Q9FVA0</accession>
<dbReference type="KEGG" id="fll:EI427_24595"/>
<dbReference type="InterPro" id="IPR007298">
    <property type="entry name" value="Cu-R_lipoprotein_NlpE"/>
</dbReference>
<dbReference type="Pfam" id="PF04170">
    <property type="entry name" value="NlpE"/>
    <property type="match status" value="1"/>
</dbReference>
<dbReference type="Gene3D" id="2.40.128.640">
    <property type="match status" value="1"/>
</dbReference>
<dbReference type="OrthoDB" id="5348860at2"/>
<proteinExistence type="predicted"/>
<organism evidence="1 2">
    <name type="scientific">Flammeovirga pectinis</name>
    <dbReference type="NCBI Taxonomy" id="2494373"/>
    <lineage>
        <taxon>Bacteria</taxon>
        <taxon>Pseudomonadati</taxon>
        <taxon>Bacteroidota</taxon>
        <taxon>Cytophagia</taxon>
        <taxon>Cytophagales</taxon>
        <taxon>Flammeovirgaceae</taxon>
        <taxon>Flammeovirga</taxon>
    </lineage>
</organism>
<gene>
    <name evidence="1" type="ORF">EI427_24595</name>
</gene>
<evidence type="ECO:0000313" key="2">
    <source>
        <dbReference type="Proteomes" id="UP000267268"/>
    </source>
</evidence>
<reference evidence="1 2" key="1">
    <citation type="submission" date="2018-12" db="EMBL/GenBank/DDBJ databases">
        <title>Flammeovirga pectinis sp. nov., isolated from the gut of the Korean scallop, Patinopecten yessoensis.</title>
        <authorList>
            <person name="Bae J.-W."/>
            <person name="Jeong Y.-S."/>
            <person name="Kang W."/>
        </authorList>
    </citation>
    <scope>NUCLEOTIDE SEQUENCE [LARGE SCALE GENOMIC DNA]</scope>
    <source>
        <strain evidence="1 2">L12M1</strain>
    </source>
</reference>
<keyword evidence="2" id="KW-1185">Reference proteome</keyword>
<dbReference type="AlphaFoldDB" id="A0A3Q9FVA0"/>
<dbReference type="Proteomes" id="UP000267268">
    <property type="component" value="Chromosome 2"/>
</dbReference>
<sequence>MIVKNIFIFEVNFNITQFFIYMRNILFLSVLLISFFSCAPQSESVIGKYKGMIPCADCSGIKTGIVLTKDSTFMLTSEYMGKSDRIKMERGSFTVENNIVKLKGRKHGAFLYLFTNGNLQQLDSKGNKISSKMSDMYILERQ</sequence>
<dbReference type="EMBL" id="CP034563">
    <property type="protein sequence ID" value="AZQ65394.1"/>
    <property type="molecule type" value="Genomic_DNA"/>
</dbReference>